<dbReference type="Gene3D" id="3.30.450.40">
    <property type="match status" value="1"/>
</dbReference>
<dbReference type="CDD" id="cd17546">
    <property type="entry name" value="REC_hyHK_CKI1_RcsC-like"/>
    <property type="match status" value="1"/>
</dbReference>
<dbReference type="InterPro" id="IPR029016">
    <property type="entry name" value="GAF-like_dom_sf"/>
</dbReference>
<dbReference type="InterPro" id="IPR001789">
    <property type="entry name" value="Sig_transdc_resp-reg_receiver"/>
</dbReference>
<dbReference type="PANTHER" id="PTHR43047:SF72">
    <property type="entry name" value="OSMOSENSING HISTIDINE PROTEIN KINASE SLN1"/>
    <property type="match status" value="1"/>
</dbReference>
<dbReference type="SUPFAM" id="SSF47384">
    <property type="entry name" value="Homodimeric domain of signal transducing histidine kinase"/>
    <property type="match status" value="1"/>
</dbReference>
<organism evidence="20 21">
    <name type="scientific">Brevibacillus centrosporus</name>
    <dbReference type="NCBI Taxonomy" id="54910"/>
    <lineage>
        <taxon>Bacteria</taxon>
        <taxon>Bacillati</taxon>
        <taxon>Bacillota</taxon>
        <taxon>Bacilli</taxon>
        <taxon>Bacillales</taxon>
        <taxon>Paenibacillaceae</taxon>
        <taxon>Brevibacillus</taxon>
    </lineage>
</organism>
<dbReference type="SUPFAM" id="SSF52172">
    <property type="entry name" value="CheY-like"/>
    <property type="match status" value="1"/>
</dbReference>
<keyword evidence="10" id="KW-0067">ATP-binding</keyword>
<comment type="similarity">
    <text evidence="3">In the N-terminal section; belongs to the phytochrome family.</text>
</comment>
<dbReference type="GO" id="GO:0005886">
    <property type="term" value="C:plasma membrane"/>
    <property type="evidence" value="ECO:0007669"/>
    <property type="project" value="UniProtKB-SubCell"/>
</dbReference>
<evidence type="ECO:0000313" key="20">
    <source>
        <dbReference type="EMBL" id="SFK18871.1"/>
    </source>
</evidence>
<evidence type="ECO:0000256" key="7">
    <source>
        <dbReference type="ARBA" id="ARBA00022679"/>
    </source>
</evidence>
<keyword evidence="15" id="KW-0175">Coiled coil</keyword>
<dbReference type="Gene3D" id="6.10.340.10">
    <property type="match status" value="1"/>
</dbReference>
<gene>
    <name evidence="20" type="ORF">SAMN05518846_109236</name>
</gene>
<dbReference type="SMART" id="SM00448">
    <property type="entry name" value="REC"/>
    <property type="match status" value="1"/>
</dbReference>
<feature type="domain" description="HAMP" evidence="19">
    <location>
        <begin position="211"/>
        <end position="267"/>
    </location>
</feature>
<comment type="subcellular location">
    <subcellularLocation>
        <location evidence="2">Cell membrane</location>
        <topology evidence="2">Multi-pass membrane protein</topology>
    </subcellularLocation>
</comment>
<evidence type="ECO:0000256" key="8">
    <source>
        <dbReference type="ARBA" id="ARBA00022741"/>
    </source>
</evidence>
<dbReference type="Pfam" id="PF00672">
    <property type="entry name" value="HAMP"/>
    <property type="match status" value="1"/>
</dbReference>
<dbReference type="SMART" id="SM00388">
    <property type="entry name" value="HisKA"/>
    <property type="match status" value="1"/>
</dbReference>
<feature type="domain" description="Histidine kinase" evidence="17">
    <location>
        <begin position="511"/>
        <end position="745"/>
    </location>
</feature>
<sequence>MKGVNFPIQAKIFISYLAIVICLGISLFVVNGQMKNLQAEIDVISNHDMAVHELANQIQKNMLDMETGMRGFMITGDEQYLEPYQISSRSWQDNYNRLYALLKDNPDQQQALEQMRPLILSWIANTGEFVIQNKRENNEMALQQYFAQNTGKNAMDDIRSQMSSLVAKEKNLTADRVAKLNQSNENVLYIWYVIAGGVTLISFAMSLFLSSSIVRTIRQVVRTIKDISKSDTGVDLSARIHVQSKDELRDLAEATNDLLSSLEKQSWIQRSLTEISTLYQGITDIGDLSKAVITVLAPKLQAAYGIVYLRKNAGNETVFVRVADYALAHQNTTDTFRVGEGLVGQCALDRRIFLFDNLPEDYLKVTSGLGEAVPRNLVVAPITVEGRVEAVIEFASFQPFEASHLTLLDLLQDKFGQAILNVLGRMEVERLLSESQVMTEELQTQSEELQTQSEELQMQQEQLRITNEFLEEQNLFAEQRATELKKTRDELADYARKLQASSQYKTDFLANMSHELRTPLNSILILSQMLMENHQGEGEEKEVEEYSRVIFRAGQDLLRLIDDILDLSKIEAGKIEILTDEVNVSEIPQSMQSMFEPIAAKKQLAFGVEMHPDTPSVLLTDGQRLHQILKNLLSNACKFTEKGSVTLRIEPAHPDRVRELLPQLQEEQVLSFSVIDTGIGIPCDKQEIIFDAFQQVDGTTNRQYGGTGLGLSICREFTRLLGGALSVESEPEKGSTFTLYIPNRTERQAQQQAAEQTAAEEVAAGGSQLLEEIESEKDLVVHIADSVPLHEQLFQGKHVLLVDDDARNVYALVTALERKGVRVEVAENGKQAVDLLLEDRSYDLVLMDIMMPIMDGYQAMKAIREDLGMTDMPIIALTAKAMKNEREKCMEAGASDYIMKPLNIDQLFSLMRVWLTK</sequence>
<comment type="catalytic activity">
    <reaction evidence="1">
        <text>ATP + protein L-histidine = ADP + protein N-phospho-L-histidine.</text>
        <dbReference type="EC" id="2.7.13.3"/>
    </reaction>
</comment>
<dbReference type="Proteomes" id="UP000198915">
    <property type="component" value="Unassembled WGS sequence"/>
</dbReference>
<dbReference type="Pfam" id="PF05227">
    <property type="entry name" value="CHASE3"/>
    <property type="match status" value="1"/>
</dbReference>
<dbReference type="Pfam" id="PF00072">
    <property type="entry name" value="Response_reg"/>
    <property type="match status" value="1"/>
</dbReference>
<evidence type="ECO:0000256" key="12">
    <source>
        <dbReference type="ARBA" id="ARBA00023136"/>
    </source>
</evidence>
<dbReference type="GO" id="GO:0009927">
    <property type="term" value="F:histidine phosphotransfer kinase activity"/>
    <property type="evidence" value="ECO:0007669"/>
    <property type="project" value="TreeGrafter"/>
</dbReference>
<feature type="coiled-coil region" evidence="15">
    <location>
        <begin position="428"/>
        <end position="487"/>
    </location>
</feature>
<dbReference type="InterPro" id="IPR036890">
    <property type="entry name" value="HATPase_C_sf"/>
</dbReference>
<protein>
    <recommendedName>
        <fullName evidence="13">Circadian input-output histidine kinase CikA</fullName>
        <ecNumber evidence="4">2.7.13.3</ecNumber>
    </recommendedName>
</protein>
<evidence type="ECO:0000256" key="11">
    <source>
        <dbReference type="ARBA" id="ARBA00023012"/>
    </source>
</evidence>
<dbReference type="PANTHER" id="PTHR43047">
    <property type="entry name" value="TWO-COMPONENT HISTIDINE PROTEIN KINASE"/>
    <property type="match status" value="1"/>
</dbReference>
<dbReference type="PROSITE" id="PS50110">
    <property type="entry name" value="RESPONSE_REGULATORY"/>
    <property type="match status" value="1"/>
</dbReference>
<evidence type="ECO:0000256" key="2">
    <source>
        <dbReference type="ARBA" id="ARBA00004651"/>
    </source>
</evidence>
<evidence type="ECO:0000259" key="17">
    <source>
        <dbReference type="PROSITE" id="PS50109"/>
    </source>
</evidence>
<dbReference type="InterPro" id="IPR036097">
    <property type="entry name" value="HisK_dim/P_sf"/>
</dbReference>
<dbReference type="EC" id="2.7.13.3" evidence="4"/>
<dbReference type="STRING" id="1884381.SAMN05518846_109236"/>
<evidence type="ECO:0000256" key="4">
    <source>
        <dbReference type="ARBA" id="ARBA00012438"/>
    </source>
</evidence>
<keyword evidence="9 20" id="KW-0418">Kinase</keyword>
<dbReference type="InterPro" id="IPR003661">
    <property type="entry name" value="HisK_dim/P_dom"/>
</dbReference>
<dbReference type="InterPro" id="IPR003660">
    <property type="entry name" value="HAMP_dom"/>
</dbReference>
<reference evidence="21" key="1">
    <citation type="submission" date="2016-10" db="EMBL/GenBank/DDBJ databases">
        <authorList>
            <person name="Varghese N."/>
            <person name="Submissions S."/>
        </authorList>
    </citation>
    <scope>NUCLEOTIDE SEQUENCE [LARGE SCALE GENOMIC DNA]</scope>
    <source>
        <strain evidence="21">OK042</strain>
    </source>
</reference>
<evidence type="ECO:0000256" key="3">
    <source>
        <dbReference type="ARBA" id="ARBA00006402"/>
    </source>
</evidence>
<keyword evidence="6 14" id="KW-0597">Phosphoprotein</keyword>
<keyword evidence="16" id="KW-0812">Transmembrane</keyword>
<feature type="transmembrane region" description="Helical" evidence="16">
    <location>
        <begin position="189"/>
        <end position="209"/>
    </location>
</feature>
<dbReference type="InterPro" id="IPR004358">
    <property type="entry name" value="Sig_transdc_His_kin-like_C"/>
</dbReference>
<evidence type="ECO:0000256" key="13">
    <source>
        <dbReference type="ARBA" id="ARBA00074306"/>
    </source>
</evidence>
<keyword evidence="8" id="KW-0547">Nucleotide-binding</keyword>
<dbReference type="Pfam" id="PF00512">
    <property type="entry name" value="HisKA"/>
    <property type="match status" value="1"/>
</dbReference>
<evidence type="ECO:0000256" key="5">
    <source>
        <dbReference type="ARBA" id="ARBA00022475"/>
    </source>
</evidence>
<feature type="domain" description="Response regulatory" evidence="18">
    <location>
        <begin position="798"/>
        <end position="915"/>
    </location>
</feature>
<evidence type="ECO:0000256" key="10">
    <source>
        <dbReference type="ARBA" id="ARBA00022840"/>
    </source>
</evidence>
<evidence type="ECO:0000256" key="14">
    <source>
        <dbReference type="PROSITE-ProRule" id="PRU00169"/>
    </source>
</evidence>
<feature type="transmembrane region" description="Helical" evidence="16">
    <location>
        <begin position="12"/>
        <end position="30"/>
    </location>
</feature>
<dbReference type="SMART" id="SM00387">
    <property type="entry name" value="HATPase_c"/>
    <property type="match status" value="1"/>
</dbReference>
<keyword evidence="12 16" id="KW-0472">Membrane</keyword>
<dbReference type="FunFam" id="3.30.565.10:FF:000010">
    <property type="entry name" value="Sensor histidine kinase RcsC"/>
    <property type="match status" value="1"/>
</dbReference>
<keyword evidence="5" id="KW-1003">Cell membrane</keyword>
<evidence type="ECO:0000256" key="15">
    <source>
        <dbReference type="SAM" id="Coils"/>
    </source>
</evidence>
<dbReference type="SMART" id="SM00304">
    <property type="entry name" value="HAMP"/>
    <property type="match status" value="1"/>
</dbReference>
<evidence type="ECO:0000256" key="9">
    <source>
        <dbReference type="ARBA" id="ARBA00022777"/>
    </source>
</evidence>
<dbReference type="CDD" id="cd19410">
    <property type="entry name" value="HK9-like_sensor"/>
    <property type="match status" value="1"/>
</dbReference>
<dbReference type="CDD" id="cd00082">
    <property type="entry name" value="HisKA"/>
    <property type="match status" value="1"/>
</dbReference>
<keyword evidence="7" id="KW-0808">Transferase</keyword>
<keyword evidence="11" id="KW-0902">Two-component regulatory system</keyword>
<dbReference type="InterPro" id="IPR003594">
    <property type="entry name" value="HATPase_dom"/>
</dbReference>
<evidence type="ECO:0000259" key="18">
    <source>
        <dbReference type="PROSITE" id="PS50110"/>
    </source>
</evidence>
<dbReference type="CDD" id="cd16922">
    <property type="entry name" value="HATPase_EvgS-ArcB-TorS-like"/>
    <property type="match status" value="1"/>
</dbReference>
<evidence type="ECO:0000256" key="16">
    <source>
        <dbReference type="SAM" id="Phobius"/>
    </source>
</evidence>
<dbReference type="InterPro" id="IPR007891">
    <property type="entry name" value="CHASE3"/>
</dbReference>
<dbReference type="PROSITE" id="PS50109">
    <property type="entry name" value="HIS_KIN"/>
    <property type="match status" value="1"/>
</dbReference>
<dbReference type="InterPro" id="IPR003018">
    <property type="entry name" value="GAF"/>
</dbReference>
<dbReference type="Gene3D" id="3.30.565.10">
    <property type="entry name" value="Histidine kinase-like ATPase, C-terminal domain"/>
    <property type="match status" value="1"/>
</dbReference>
<keyword evidence="16" id="KW-1133">Transmembrane helix</keyword>
<accession>A0A1I3XIJ0</accession>
<dbReference type="Pfam" id="PF13185">
    <property type="entry name" value="GAF_2"/>
    <property type="match status" value="1"/>
</dbReference>
<dbReference type="PRINTS" id="PR00344">
    <property type="entry name" value="BCTRLSENSOR"/>
</dbReference>
<dbReference type="CDD" id="cd06225">
    <property type="entry name" value="HAMP"/>
    <property type="match status" value="1"/>
</dbReference>
<name>A0A1I3XIJ0_9BACL</name>
<dbReference type="SUPFAM" id="SSF55781">
    <property type="entry name" value="GAF domain-like"/>
    <property type="match status" value="1"/>
</dbReference>
<feature type="modified residue" description="4-aspartylphosphate" evidence="14">
    <location>
        <position position="848"/>
    </location>
</feature>
<dbReference type="Gene3D" id="3.40.50.2300">
    <property type="match status" value="1"/>
</dbReference>
<proteinExistence type="inferred from homology"/>
<dbReference type="RefSeq" id="WP_092270378.1">
    <property type="nucleotide sequence ID" value="NZ_FORT01000009.1"/>
</dbReference>
<evidence type="ECO:0000259" key="19">
    <source>
        <dbReference type="PROSITE" id="PS50885"/>
    </source>
</evidence>
<dbReference type="GO" id="GO:0000155">
    <property type="term" value="F:phosphorelay sensor kinase activity"/>
    <property type="evidence" value="ECO:0007669"/>
    <property type="project" value="InterPro"/>
</dbReference>
<dbReference type="InterPro" id="IPR005467">
    <property type="entry name" value="His_kinase_dom"/>
</dbReference>
<dbReference type="AlphaFoldDB" id="A0A1I3XIJ0"/>
<dbReference type="Gene3D" id="1.10.287.130">
    <property type="match status" value="1"/>
</dbReference>
<keyword evidence="21" id="KW-1185">Reference proteome</keyword>
<evidence type="ECO:0000256" key="1">
    <source>
        <dbReference type="ARBA" id="ARBA00000085"/>
    </source>
</evidence>
<dbReference type="Pfam" id="PF02518">
    <property type="entry name" value="HATPase_c"/>
    <property type="match status" value="1"/>
</dbReference>
<evidence type="ECO:0000313" key="21">
    <source>
        <dbReference type="Proteomes" id="UP000198915"/>
    </source>
</evidence>
<dbReference type="InterPro" id="IPR011006">
    <property type="entry name" value="CheY-like_superfamily"/>
</dbReference>
<dbReference type="PROSITE" id="PS50885">
    <property type="entry name" value="HAMP"/>
    <property type="match status" value="1"/>
</dbReference>
<dbReference type="GO" id="GO:0005524">
    <property type="term" value="F:ATP binding"/>
    <property type="evidence" value="ECO:0007669"/>
    <property type="project" value="UniProtKB-KW"/>
</dbReference>
<dbReference type="SUPFAM" id="SSF55874">
    <property type="entry name" value="ATPase domain of HSP90 chaperone/DNA topoisomerase II/histidine kinase"/>
    <property type="match status" value="1"/>
</dbReference>
<evidence type="ECO:0000256" key="6">
    <source>
        <dbReference type="ARBA" id="ARBA00022553"/>
    </source>
</evidence>
<dbReference type="EMBL" id="FORT01000009">
    <property type="protein sequence ID" value="SFK18871.1"/>
    <property type="molecule type" value="Genomic_DNA"/>
</dbReference>